<comment type="caution">
    <text evidence="2">The sequence shown here is derived from an EMBL/GenBank/DDBJ whole genome shotgun (WGS) entry which is preliminary data.</text>
</comment>
<dbReference type="Proteomes" id="UP000265566">
    <property type="component" value="Chromosome 2"/>
</dbReference>
<keyword evidence="1" id="KW-0812">Transmembrane</keyword>
<dbReference type="PROSITE" id="PS51257">
    <property type="entry name" value="PROKAR_LIPOPROTEIN"/>
    <property type="match status" value="1"/>
</dbReference>
<reference evidence="3" key="1">
    <citation type="journal article" date="2018" name="Nat. Plants">
        <title>Whole-genome landscape of Medicago truncatula symbiotic genes.</title>
        <authorList>
            <person name="Pecrix Y."/>
            <person name="Staton S.E."/>
            <person name="Sallet E."/>
            <person name="Lelandais-Briere C."/>
            <person name="Moreau S."/>
            <person name="Carrere S."/>
            <person name="Blein T."/>
            <person name="Jardinaud M.F."/>
            <person name="Latrasse D."/>
            <person name="Zouine M."/>
            <person name="Zahm M."/>
            <person name="Kreplak J."/>
            <person name="Mayjonade B."/>
            <person name="Satge C."/>
            <person name="Perez M."/>
            <person name="Cauet S."/>
            <person name="Marande W."/>
            <person name="Chantry-Darmon C."/>
            <person name="Lopez-Roques C."/>
            <person name="Bouchez O."/>
            <person name="Berard A."/>
            <person name="Debelle F."/>
            <person name="Munos S."/>
            <person name="Bendahmane A."/>
            <person name="Berges H."/>
            <person name="Niebel A."/>
            <person name="Buitink J."/>
            <person name="Frugier F."/>
            <person name="Benhamed M."/>
            <person name="Crespi M."/>
            <person name="Gouzy J."/>
            <person name="Gamas P."/>
        </authorList>
    </citation>
    <scope>NUCLEOTIDE SEQUENCE [LARGE SCALE GENOMIC DNA]</scope>
    <source>
        <strain evidence="3">cv. Jemalong A17</strain>
    </source>
</reference>
<evidence type="ECO:0000313" key="2">
    <source>
        <dbReference type="EMBL" id="RHN74631.1"/>
    </source>
</evidence>
<name>A0A396JDD4_MEDTR</name>
<protein>
    <recommendedName>
        <fullName evidence="4">Transmembrane protein</fullName>
    </recommendedName>
</protein>
<sequence length="121" mass="14046">MLLERYFSTSGQKAELVSVLYIVFNSQFSSYGCRILSPTQNPHLLIFFSLFRNQPEKLSYSLCKINLAAESLLTTSLIHFRLPLANLCLFLLLHHFIKFIFILYKFVNISTNTFTARSRTI</sequence>
<organism evidence="2 3">
    <name type="scientific">Medicago truncatula</name>
    <name type="common">Barrel medic</name>
    <name type="synonym">Medicago tribuloides</name>
    <dbReference type="NCBI Taxonomy" id="3880"/>
    <lineage>
        <taxon>Eukaryota</taxon>
        <taxon>Viridiplantae</taxon>
        <taxon>Streptophyta</taxon>
        <taxon>Embryophyta</taxon>
        <taxon>Tracheophyta</taxon>
        <taxon>Spermatophyta</taxon>
        <taxon>Magnoliopsida</taxon>
        <taxon>eudicotyledons</taxon>
        <taxon>Gunneridae</taxon>
        <taxon>Pentapetalae</taxon>
        <taxon>rosids</taxon>
        <taxon>fabids</taxon>
        <taxon>Fabales</taxon>
        <taxon>Fabaceae</taxon>
        <taxon>Papilionoideae</taxon>
        <taxon>50 kb inversion clade</taxon>
        <taxon>NPAAA clade</taxon>
        <taxon>Hologalegina</taxon>
        <taxon>IRL clade</taxon>
        <taxon>Trifolieae</taxon>
        <taxon>Medicago</taxon>
    </lineage>
</organism>
<gene>
    <name evidence="2" type="ORF">MtrunA17_Chr2g0312471</name>
</gene>
<dbReference type="AlphaFoldDB" id="A0A396JDD4"/>
<evidence type="ECO:0008006" key="4">
    <source>
        <dbReference type="Google" id="ProtNLM"/>
    </source>
</evidence>
<accession>A0A396JDD4</accession>
<dbReference type="EMBL" id="PSQE01000002">
    <property type="protein sequence ID" value="RHN74631.1"/>
    <property type="molecule type" value="Genomic_DNA"/>
</dbReference>
<keyword evidence="1" id="KW-0472">Membrane</keyword>
<proteinExistence type="predicted"/>
<evidence type="ECO:0000313" key="3">
    <source>
        <dbReference type="Proteomes" id="UP000265566"/>
    </source>
</evidence>
<dbReference type="Gramene" id="rna10734">
    <property type="protein sequence ID" value="RHN74631.1"/>
    <property type="gene ID" value="gene10734"/>
</dbReference>
<keyword evidence="1" id="KW-1133">Transmembrane helix</keyword>
<feature type="transmembrane region" description="Helical" evidence="1">
    <location>
        <begin position="84"/>
        <end position="104"/>
    </location>
</feature>
<evidence type="ECO:0000256" key="1">
    <source>
        <dbReference type="SAM" id="Phobius"/>
    </source>
</evidence>